<dbReference type="RefSeq" id="WP_166397478.1">
    <property type="nucleotide sequence ID" value="NZ_CP045121.1"/>
</dbReference>
<evidence type="ECO:0000313" key="1">
    <source>
        <dbReference type="EMBL" id="QIN79805.1"/>
    </source>
</evidence>
<accession>A0A6G8Q031</accession>
<dbReference type="EMBL" id="CP045121">
    <property type="protein sequence ID" value="QIN79805.1"/>
    <property type="molecule type" value="Genomic_DNA"/>
</dbReference>
<proteinExistence type="predicted"/>
<gene>
    <name evidence="1" type="ORF">GBA65_16130</name>
</gene>
<evidence type="ECO:0000313" key="2">
    <source>
        <dbReference type="Proteomes" id="UP000502706"/>
    </source>
</evidence>
<dbReference type="Proteomes" id="UP000502706">
    <property type="component" value="Chromosome"/>
</dbReference>
<dbReference type="AlphaFoldDB" id="A0A6G8Q031"/>
<organism evidence="1 2">
    <name type="scientific">Rubrobacter marinus</name>
    <dbReference type="NCBI Taxonomy" id="2653852"/>
    <lineage>
        <taxon>Bacteria</taxon>
        <taxon>Bacillati</taxon>
        <taxon>Actinomycetota</taxon>
        <taxon>Rubrobacteria</taxon>
        <taxon>Rubrobacterales</taxon>
        <taxon>Rubrobacteraceae</taxon>
        <taxon>Rubrobacter</taxon>
    </lineage>
</organism>
<reference evidence="1 2" key="1">
    <citation type="submission" date="2019-10" db="EMBL/GenBank/DDBJ databases">
        <title>Rubrobacter sp nov SCSIO 52915 isolated from a deep-sea sediment in the South China Sea.</title>
        <authorList>
            <person name="Chen R.W."/>
        </authorList>
    </citation>
    <scope>NUCLEOTIDE SEQUENCE [LARGE SCALE GENOMIC DNA]</scope>
    <source>
        <strain evidence="1 2">SCSIO 52915</strain>
    </source>
</reference>
<protein>
    <submittedName>
        <fullName evidence="1">Uncharacterized protein</fullName>
    </submittedName>
</protein>
<keyword evidence="2" id="KW-1185">Reference proteome</keyword>
<dbReference type="KEGG" id="rmar:GBA65_16130"/>
<name>A0A6G8Q031_9ACTN</name>
<sequence length="91" mass="10139">MKPEKKRLDRIENPDVEISARVKARKLRFEEVPETSTRALGSPGREFVSGTERENLPDEVTSGVTYRNSRVRLRIAGKLAGDGSDRREGGG</sequence>